<dbReference type="Proteomes" id="UP001287286">
    <property type="component" value="Unassembled WGS sequence"/>
</dbReference>
<keyword evidence="3" id="KW-1185">Reference proteome</keyword>
<proteinExistence type="predicted"/>
<comment type="caution">
    <text evidence="2">The sequence shown here is derived from an EMBL/GenBank/DDBJ whole genome shotgun (WGS) entry which is preliminary data.</text>
</comment>
<gene>
    <name evidence="2" type="ORF">Purlil1_13891</name>
</gene>
<dbReference type="EMBL" id="JAWRVI010000347">
    <property type="protein sequence ID" value="KAK4067351.1"/>
    <property type="molecule type" value="Genomic_DNA"/>
</dbReference>
<sequence>MDMFQKPYKDLTDWEMPFTRVFKNGEWLEWVSQKGLFPILLGSDMTWREAIEEDFKRDPQGGEGWQFGLVLGQNKGVSGSIQQILGAEHYKKFLQSLHDDYQSCPSEINGKLVYDTITIKSTHTRLYTALREHRLSVESIEGMEEALVSGMDNNSSACVFYKDLDRKVRVVSVMETPSRTILRFPKIAGNNRSVWIFDRQSGKQDTATEGEDTNSDGVADK</sequence>
<evidence type="ECO:0000313" key="3">
    <source>
        <dbReference type="Proteomes" id="UP001287286"/>
    </source>
</evidence>
<evidence type="ECO:0000313" key="2">
    <source>
        <dbReference type="EMBL" id="KAK4067351.1"/>
    </source>
</evidence>
<accession>A0ABR0BCU2</accession>
<protein>
    <submittedName>
        <fullName evidence="2">Uncharacterized protein</fullName>
    </submittedName>
</protein>
<organism evidence="2 3">
    <name type="scientific">Purpureocillium lilacinum</name>
    <name type="common">Paecilomyces lilacinus</name>
    <dbReference type="NCBI Taxonomy" id="33203"/>
    <lineage>
        <taxon>Eukaryota</taxon>
        <taxon>Fungi</taxon>
        <taxon>Dikarya</taxon>
        <taxon>Ascomycota</taxon>
        <taxon>Pezizomycotina</taxon>
        <taxon>Sordariomycetes</taxon>
        <taxon>Hypocreomycetidae</taxon>
        <taxon>Hypocreales</taxon>
        <taxon>Ophiocordycipitaceae</taxon>
        <taxon>Purpureocillium</taxon>
    </lineage>
</organism>
<name>A0ABR0BCU2_PURLI</name>
<feature type="region of interest" description="Disordered" evidence="1">
    <location>
        <begin position="199"/>
        <end position="221"/>
    </location>
</feature>
<evidence type="ECO:0000256" key="1">
    <source>
        <dbReference type="SAM" id="MobiDB-lite"/>
    </source>
</evidence>
<reference evidence="2 3" key="1">
    <citation type="journal article" date="2024" name="Microbiol. Resour. Announc.">
        <title>Genome annotations for the ascomycete fungi Trichoderma harzianum, Trichoderma aggressivum, and Purpureocillium lilacinum.</title>
        <authorList>
            <person name="Beijen E.P.W."/>
            <person name="Ohm R.A."/>
        </authorList>
    </citation>
    <scope>NUCLEOTIDE SEQUENCE [LARGE SCALE GENOMIC DNA]</scope>
    <source>
        <strain evidence="2 3">CBS 150709</strain>
    </source>
</reference>